<evidence type="ECO:0000256" key="1">
    <source>
        <dbReference type="SAM" id="MobiDB-lite"/>
    </source>
</evidence>
<protein>
    <submittedName>
        <fullName evidence="2">Uncharacterized protein</fullName>
    </submittedName>
</protein>
<dbReference type="EMBL" id="AP022605">
    <property type="protein sequence ID" value="BBZ08768.1"/>
    <property type="molecule type" value="Genomic_DNA"/>
</dbReference>
<name>A0A7I7VZ16_9MYCO</name>
<reference evidence="2 3" key="1">
    <citation type="journal article" date="2019" name="Emerg. Microbes Infect.">
        <title>Comprehensive subspecies identification of 175 nontuberculous mycobacteria species based on 7547 genomic profiles.</title>
        <authorList>
            <person name="Matsumoto Y."/>
            <person name="Kinjo T."/>
            <person name="Motooka D."/>
            <person name="Nabeya D."/>
            <person name="Jung N."/>
            <person name="Uechi K."/>
            <person name="Horii T."/>
            <person name="Iida T."/>
            <person name="Fujita J."/>
            <person name="Nakamura S."/>
        </authorList>
    </citation>
    <scope>NUCLEOTIDE SEQUENCE [LARGE SCALE GENOMIC DNA]</scope>
    <source>
        <strain evidence="2 3">JCM 12405</strain>
    </source>
</reference>
<dbReference type="Proteomes" id="UP000467201">
    <property type="component" value="Chromosome"/>
</dbReference>
<sequence>MLAVNPGRVATPERQPPPDLVRDQMTDPLTPSCGLTEAPGRVNREASATNPRVHPICARSATLNVRRLPLKEDAGRAQ</sequence>
<evidence type="ECO:0000313" key="2">
    <source>
        <dbReference type="EMBL" id="BBZ08768.1"/>
    </source>
</evidence>
<accession>A0A7I7VZ16</accession>
<dbReference type="AlphaFoldDB" id="A0A7I7VZ16"/>
<feature type="region of interest" description="Disordered" evidence="1">
    <location>
        <begin position="1"/>
        <end position="52"/>
    </location>
</feature>
<dbReference type="KEGG" id="mdr:MDOR_29370"/>
<organism evidence="2 3">
    <name type="scientific">Mycolicibacterium doricum</name>
    <dbReference type="NCBI Taxonomy" id="126673"/>
    <lineage>
        <taxon>Bacteria</taxon>
        <taxon>Bacillati</taxon>
        <taxon>Actinomycetota</taxon>
        <taxon>Actinomycetes</taxon>
        <taxon>Mycobacteriales</taxon>
        <taxon>Mycobacteriaceae</taxon>
        <taxon>Mycolicibacterium</taxon>
    </lineage>
</organism>
<evidence type="ECO:0000313" key="3">
    <source>
        <dbReference type="Proteomes" id="UP000467201"/>
    </source>
</evidence>
<proteinExistence type="predicted"/>
<gene>
    <name evidence="2" type="ORF">MDOR_29370</name>
</gene>